<reference evidence="4" key="2">
    <citation type="submission" date="2010-05" db="EMBL/GenBank/DDBJ databases">
        <title>The genome sequence of Magnaporthe poae strain ATCC 64411.</title>
        <authorList>
            <person name="Ma L.-J."/>
            <person name="Dead R."/>
            <person name="Young S."/>
            <person name="Zeng Q."/>
            <person name="Koehrsen M."/>
            <person name="Alvarado L."/>
            <person name="Berlin A."/>
            <person name="Chapman S.B."/>
            <person name="Chen Z."/>
            <person name="Freedman E."/>
            <person name="Gellesch M."/>
            <person name="Goldberg J."/>
            <person name="Griggs A."/>
            <person name="Gujja S."/>
            <person name="Heilman E.R."/>
            <person name="Heiman D."/>
            <person name="Hepburn T."/>
            <person name="Howarth C."/>
            <person name="Jen D."/>
            <person name="Larson L."/>
            <person name="Mehta T."/>
            <person name="Neiman D."/>
            <person name="Pearson M."/>
            <person name="Roberts A."/>
            <person name="Saif S."/>
            <person name="Shea T."/>
            <person name="Shenoy N."/>
            <person name="Sisk P."/>
            <person name="Stolte C."/>
            <person name="Sykes S."/>
            <person name="Walk T."/>
            <person name="White J."/>
            <person name="Yandava C."/>
            <person name="Haas B."/>
            <person name="Nusbaum C."/>
            <person name="Birren B."/>
        </authorList>
    </citation>
    <scope>NUCLEOTIDE SEQUENCE [LARGE SCALE GENOMIC DNA]</scope>
    <source>
        <strain evidence="4">ATCC 64411 / 73-15</strain>
    </source>
</reference>
<protein>
    <submittedName>
        <fullName evidence="2 3">Uncharacterized protein</fullName>
    </submittedName>
</protein>
<sequence length="316" mass="34964">MDDDIMMPFGPPDFTDEGDKIWIETAPETFNHPAKLWTSYWKRFNTIVIPLQSASSYFTDALAAAREAETREELEALLAAKYKERADELSRAVRAIGDGWQSHLSPHAQDAVFDAGNQPCLETFAELYYNGILAAEGDSKAVEEFHRAQTFDDDADDDAGQCTEEEDVSPVEVGDDEPSVRSTPPRCLFRQQWSDQSLDGDSAVDGEDVGNEPTPEDAKLPQFMDDGWYMDQVDVGDETGAEDAEGAAYCDWPEPWVETVGSRVEISYEYLGDGEETGAAATAGDDVPGANKKRRRSEDSADEDQGDGPDVHRRRL</sequence>
<evidence type="ECO:0000313" key="3">
    <source>
        <dbReference type="EnsemblFungi" id="MAPG_10853T0"/>
    </source>
</evidence>
<reference evidence="3" key="4">
    <citation type="journal article" date="2015" name="G3 (Bethesda)">
        <title>Genome sequences of three phytopathogenic species of the Magnaporthaceae family of fungi.</title>
        <authorList>
            <person name="Okagaki L.H."/>
            <person name="Nunes C.C."/>
            <person name="Sailsbery J."/>
            <person name="Clay B."/>
            <person name="Brown D."/>
            <person name="John T."/>
            <person name="Oh Y."/>
            <person name="Young N."/>
            <person name="Fitzgerald M."/>
            <person name="Haas B.J."/>
            <person name="Zeng Q."/>
            <person name="Young S."/>
            <person name="Adiconis X."/>
            <person name="Fan L."/>
            <person name="Levin J.Z."/>
            <person name="Mitchell T.K."/>
            <person name="Okubara P.A."/>
            <person name="Farman M.L."/>
            <person name="Kohn L.M."/>
            <person name="Birren B."/>
            <person name="Ma L.-J."/>
            <person name="Dean R.A."/>
        </authorList>
    </citation>
    <scope>NUCLEOTIDE SEQUENCE</scope>
    <source>
        <strain evidence="3">ATCC 64411 / 73-15</strain>
    </source>
</reference>
<reference evidence="2" key="1">
    <citation type="submission" date="2010-05" db="EMBL/GenBank/DDBJ databases">
        <title>The Genome Sequence of Magnaporthe poae strain ATCC 64411.</title>
        <authorList>
            <consortium name="The Broad Institute Genome Sequencing Platform"/>
            <consortium name="Broad Institute Genome Sequencing Center for Infectious Disease"/>
            <person name="Ma L.-J."/>
            <person name="Dead R."/>
            <person name="Young S."/>
            <person name="Zeng Q."/>
            <person name="Koehrsen M."/>
            <person name="Alvarado L."/>
            <person name="Berlin A."/>
            <person name="Chapman S.B."/>
            <person name="Chen Z."/>
            <person name="Freedman E."/>
            <person name="Gellesch M."/>
            <person name="Goldberg J."/>
            <person name="Griggs A."/>
            <person name="Gujja S."/>
            <person name="Heilman E.R."/>
            <person name="Heiman D."/>
            <person name="Hepburn T."/>
            <person name="Howarth C."/>
            <person name="Jen D."/>
            <person name="Larson L."/>
            <person name="Mehta T."/>
            <person name="Neiman D."/>
            <person name="Pearson M."/>
            <person name="Roberts A."/>
            <person name="Saif S."/>
            <person name="Shea T."/>
            <person name="Shenoy N."/>
            <person name="Sisk P."/>
            <person name="Stolte C."/>
            <person name="Sykes S."/>
            <person name="Walk T."/>
            <person name="White J."/>
            <person name="Yandava C."/>
            <person name="Haas B."/>
            <person name="Nusbaum C."/>
            <person name="Birren B."/>
        </authorList>
    </citation>
    <scope>NUCLEOTIDE SEQUENCE</scope>
    <source>
        <strain evidence="2">ATCC 64411</strain>
    </source>
</reference>
<evidence type="ECO:0000256" key="1">
    <source>
        <dbReference type="SAM" id="MobiDB-lite"/>
    </source>
</evidence>
<dbReference type="EMBL" id="ADBL01002677">
    <property type="status" value="NOT_ANNOTATED_CDS"/>
    <property type="molecule type" value="Genomic_DNA"/>
</dbReference>
<keyword evidence="4" id="KW-1185">Reference proteome</keyword>
<reference evidence="3" key="5">
    <citation type="submission" date="2015-06" db="UniProtKB">
        <authorList>
            <consortium name="EnsemblFungi"/>
        </authorList>
    </citation>
    <scope>IDENTIFICATION</scope>
    <source>
        <strain evidence="3">ATCC 64411</strain>
    </source>
</reference>
<dbReference type="EnsemblFungi" id="MAPG_10853T0">
    <property type="protein sequence ID" value="MAPG_10853T0"/>
    <property type="gene ID" value="MAPG_10853"/>
</dbReference>
<dbReference type="OrthoDB" id="4844612at2759"/>
<dbReference type="VEuPathDB" id="FungiDB:MAPG_10853"/>
<feature type="compositionally biased region" description="Low complexity" evidence="1">
    <location>
        <begin position="277"/>
        <end position="286"/>
    </location>
</feature>
<feature type="region of interest" description="Disordered" evidence="1">
    <location>
        <begin position="273"/>
        <end position="316"/>
    </location>
</feature>
<evidence type="ECO:0000313" key="4">
    <source>
        <dbReference type="Proteomes" id="UP000011715"/>
    </source>
</evidence>
<organism evidence="3 4">
    <name type="scientific">Magnaporthiopsis poae (strain ATCC 64411 / 73-15)</name>
    <name type="common">Kentucky bluegrass fungus</name>
    <name type="synonym">Magnaporthe poae</name>
    <dbReference type="NCBI Taxonomy" id="644358"/>
    <lineage>
        <taxon>Eukaryota</taxon>
        <taxon>Fungi</taxon>
        <taxon>Dikarya</taxon>
        <taxon>Ascomycota</taxon>
        <taxon>Pezizomycotina</taxon>
        <taxon>Sordariomycetes</taxon>
        <taxon>Sordariomycetidae</taxon>
        <taxon>Magnaporthales</taxon>
        <taxon>Magnaporthaceae</taxon>
        <taxon>Magnaporthiopsis</taxon>
    </lineage>
</organism>
<name>A0A0C4EDP7_MAGP6</name>
<evidence type="ECO:0000313" key="2">
    <source>
        <dbReference type="EMBL" id="KLU91904.1"/>
    </source>
</evidence>
<dbReference type="AlphaFoldDB" id="A0A0C4EDP7"/>
<feature type="region of interest" description="Disordered" evidence="1">
    <location>
        <begin position="151"/>
        <end position="222"/>
    </location>
</feature>
<proteinExistence type="predicted"/>
<dbReference type="EMBL" id="GL876978">
    <property type="protein sequence ID" value="KLU91904.1"/>
    <property type="molecule type" value="Genomic_DNA"/>
</dbReference>
<reference evidence="2" key="3">
    <citation type="submission" date="2011-03" db="EMBL/GenBank/DDBJ databases">
        <title>Annotation of Magnaporthe poae ATCC 64411.</title>
        <authorList>
            <person name="Ma L.-J."/>
            <person name="Dead R."/>
            <person name="Young S.K."/>
            <person name="Zeng Q."/>
            <person name="Gargeya S."/>
            <person name="Fitzgerald M."/>
            <person name="Haas B."/>
            <person name="Abouelleil A."/>
            <person name="Alvarado L."/>
            <person name="Arachchi H.M."/>
            <person name="Berlin A."/>
            <person name="Brown A."/>
            <person name="Chapman S.B."/>
            <person name="Chen Z."/>
            <person name="Dunbar C."/>
            <person name="Freedman E."/>
            <person name="Gearin G."/>
            <person name="Gellesch M."/>
            <person name="Goldberg J."/>
            <person name="Griggs A."/>
            <person name="Gujja S."/>
            <person name="Heiman D."/>
            <person name="Howarth C."/>
            <person name="Larson L."/>
            <person name="Lui A."/>
            <person name="MacDonald P.J.P."/>
            <person name="Mehta T."/>
            <person name="Montmayeur A."/>
            <person name="Murphy C."/>
            <person name="Neiman D."/>
            <person name="Pearson M."/>
            <person name="Priest M."/>
            <person name="Roberts A."/>
            <person name="Saif S."/>
            <person name="Shea T."/>
            <person name="Shenoy N."/>
            <person name="Sisk P."/>
            <person name="Stolte C."/>
            <person name="Sykes S."/>
            <person name="Yandava C."/>
            <person name="Wortman J."/>
            <person name="Nusbaum C."/>
            <person name="Birren B."/>
        </authorList>
    </citation>
    <scope>NUCLEOTIDE SEQUENCE</scope>
    <source>
        <strain evidence="2">ATCC 64411</strain>
    </source>
</reference>
<dbReference type="Proteomes" id="UP000011715">
    <property type="component" value="Unassembled WGS sequence"/>
</dbReference>
<gene>
    <name evidence="2" type="ORF">MAPG_10853</name>
</gene>
<accession>A0A0C4EDP7</accession>
<dbReference type="eggNOG" id="ENOG502R6KM">
    <property type="taxonomic scope" value="Eukaryota"/>
</dbReference>
<feature type="compositionally biased region" description="Acidic residues" evidence="1">
    <location>
        <begin position="151"/>
        <end position="177"/>
    </location>
</feature>